<gene>
    <name evidence="1" type="ORF">H310_02283</name>
</gene>
<dbReference type="AlphaFoldDB" id="A0A024UPU2"/>
<protein>
    <submittedName>
        <fullName evidence="1">Uncharacterized protein</fullName>
    </submittedName>
</protein>
<evidence type="ECO:0000313" key="1">
    <source>
        <dbReference type="EMBL" id="ETW07862.1"/>
    </source>
</evidence>
<proteinExistence type="predicted"/>
<organism evidence="1">
    <name type="scientific">Aphanomyces invadans</name>
    <dbReference type="NCBI Taxonomy" id="157072"/>
    <lineage>
        <taxon>Eukaryota</taxon>
        <taxon>Sar</taxon>
        <taxon>Stramenopiles</taxon>
        <taxon>Oomycota</taxon>
        <taxon>Saprolegniomycetes</taxon>
        <taxon>Saprolegniales</taxon>
        <taxon>Verrucalvaceae</taxon>
        <taxon>Aphanomyces</taxon>
    </lineage>
</organism>
<dbReference type="EMBL" id="KI913954">
    <property type="protein sequence ID" value="ETW07862.1"/>
    <property type="molecule type" value="Genomic_DNA"/>
</dbReference>
<accession>A0A024UPU2</accession>
<dbReference type="VEuPathDB" id="FungiDB:H310_02283"/>
<dbReference type="RefSeq" id="XP_008863955.1">
    <property type="nucleotide sequence ID" value="XM_008865733.1"/>
</dbReference>
<dbReference type="GeneID" id="20079333"/>
<name>A0A024UPU2_9STRA</name>
<sequence length="111" mass="12269">MPHSCKGERPPFALPVTPHVHTEERIRCNLLPPDQVVANPWTRQPSSACCDRNRRALYSYYVGNSCRSLVFTFGTVLLLLVPNDIGHQNAATLPMMQAQVARDLVGGVVSI</sequence>
<dbReference type="OrthoDB" id="45007at2759"/>
<reference evidence="1" key="1">
    <citation type="submission" date="2013-12" db="EMBL/GenBank/DDBJ databases">
        <title>The Genome Sequence of Aphanomyces invadans NJM9701.</title>
        <authorList>
            <consortium name="The Broad Institute Genomics Platform"/>
            <person name="Russ C."/>
            <person name="Tyler B."/>
            <person name="van West P."/>
            <person name="Dieguez-Uribeondo J."/>
            <person name="Young S.K."/>
            <person name="Zeng Q."/>
            <person name="Gargeya S."/>
            <person name="Fitzgerald M."/>
            <person name="Abouelleil A."/>
            <person name="Alvarado L."/>
            <person name="Chapman S.B."/>
            <person name="Gainer-Dewar J."/>
            <person name="Goldberg J."/>
            <person name="Griggs A."/>
            <person name="Gujja S."/>
            <person name="Hansen M."/>
            <person name="Howarth C."/>
            <person name="Imamovic A."/>
            <person name="Ireland A."/>
            <person name="Larimer J."/>
            <person name="McCowan C."/>
            <person name="Murphy C."/>
            <person name="Pearson M."/>
            <person name="Poon T.W."/>
            <person name="Priest M."/>
            <person name="Roberts A."/>
            <person name="Saif S."/>
            <person name="Shea T."/>
            <person name="Sykes S."/>
            <person name="Wortman J."/>
            <person name="Nusbaum C."/>
            <person name="Birren B."/>
        </authorList>
    </citation>
    <scope>NUCLEOTIDE SEQUENCE [LARGE SCALE GENOMIC DNA]</scope>
    <source>
        <strain evidence="1">NJM9701</strain>
    </source>
</reference>